<organism evidence="5 6">
    <name type="scientific">Ensete ventricosum</name>
    <name type="common">Abyssinian banana</name>
    <name type="synonym">Musa ensete</name>
    <dbReference type="NCBI Taxonomy" id="4639"/>
    <lineage>
        <taxon>Eukaryota</taxon>
        <taxon>Viridiplantae</taxon>
        <taxon>Streptophyta</taxon>
        <taxon>Embryophyta</taxon>
        <taxon>Tracheophyta</taxon>
        <taxon>Spermatophyta</taxon>
        <taxon>Magnoliopsida</taxon>
        <taxon>Liliopsida</taxon>
        <taxon>Zingiberales</taxon>
        <taxon>Musaceae</taxon>
        <taxon>Ensete</taxon>
    </lineage>
</organism>
<dbReference type="InterPro" id="IPR032867">
    <property type="entry name" value="DYW_dom"/>
</dbReference>
<dbReference type="PANTHER" id="PTHR47926">
    <property type="entry name" value="PENTATRICOPEPTIDE REPEAT-CONTAINING PROTEIN"/>
    <property type="match status" value="1"/>
</dbReference>
<reference evidence="5 6" key="1">
    <citation type="submission" date="2022-12" db="EMBL/GenBank/DDBJ databases">
        <title>Chromosome-scale assembly of the Ensete ventricosum genome.</title>
        <authorList>
            <person name="Dussert Y."/>
            <person name="Stocks J."/>
            <person name="Wendawek A."/>
            <person name="Woldeyes F."/>
            <person name="Nichols R.A."/>
            <person name="Borrell J.S."/>
        </authorList>
    </citation>
    <scope>NUCLEOTIDE SEQUENCE [LARGE SCALE GENOMIC DNA]</scope>
    <source>
        <strain evidence="6">cv. Maze</strain>
        <tissue evidence="5">Seeds</tissue>
    </source>
</reference>
<dbReference type="FunFam" id="1.25.40.10:FF:000690">
    <property type="entry name" value="Pentatricopeptide repeat-containing protein"/>
    <property type="match status" value="1"/>
</dbReference>
<keyword evidence="2" id="KW-0677">Repeat</keyword>
<protein>
    <recommendedName>
        <fullName evidence="4">DYW domain-containing protein</fullName>
    </recommendedName>
</protein>
<gene>
    <name evidence="5" type="ORF">OPV22_028787</name>
</gene>
<sequence length="574" mass="64205">MRLDYPRLVSRCTHRKQLNQIQAVLTSSGRLLSSVFLHNVLLRAHSRTPSPIPSIPLYTQLLRFGLRPDTHTFPSLLKSCSLLLALPQGLSAHAHALRLGLDSHLFATNALIHFYSVAGDLASARRLLDASPETDPVSYNSMISGYVRAGDLDRARMLFEEMPERDTVTWCAIISGCVQGGRSKEALAFFSRMQIDGFEPNDMTLVSVLSACAHLGALEQGKWVHGYMRSNGIKISVFLGTSLIDMYAKCGQVELGLKVFEEMREKNLLTYTTMIKGLAMHGQGLEALRLFSHMETSGFVPDDVAFIGVLCACTHAGLVDQGREILDSMSRRYGIKPKLEHYGCMVDLLSRNGLLDEARDLVESMPMEPDALVWGALMAGCKVHRNVELAEHAVKHLIQLEPDSSGVYVLLANVYASSGRHDDARKVRLLMKKRQVEKTPGCSLVEIGGRIHQFLVGDIAHPRIKDILLKWDEIESRIRLEGYVPDKKTVLLNIDEEEKEDALARHSEKLAIAFVLLSTKEGMPIRVVKNLRVCSDCHQVTKLISKVYNREIVVRDRTRFHLFKGGSCSCNDYW</sequence>
<evidence type="ECO:0000256" key="3">
    <source>
        <dbReference type="PROSITE-ProRule" id="PRU00708"/>
    </source>
</evidence>
<dbReference type="Pfam" id="PF20431">
    <property type="entry name" value="E_motif"/>
    <property type="match status" value="1"/>
</dbReference>
<feature type="repeat" description="PPR" evidence="3">
    <location>
        <begin position="267"/>
        <end position="301"/>
    </location>
</feature>
<dbReference type="AlphaFoldDB" id="A0AAV8QBH2"/>
<feature type="repeat" description="PPR" evidence="3">
    <location>
        <begin position="135"/>
        <end position="169"/>
    </location>
</feature>
<comment type="caution">
    <text evidence="5">The sequence shown here is derived from an EMBL/GenBank/DDBJ whole genome shotgun (WGS) entry which is preliminary data.</text>
</comment>
<dbReference type="FunFam" id="1.25.40.10:FF:000348">
    <property type="entry name" value="Pentatricopeptide repeat-containing protein chloroplastic"/>
    <property type="match status" value="1"/>
</dbReference>
<dbReference type="InterPro" id="IPR002885">
    <property type="entry name" value="PPR_rpt"/>
</dbReference>
<dbReference type="InterPro" id="IPR011990">
    <property type="entry name" value="TPR-like_helical_dom_sf"/>
</dbReference>
<dbReference type="GO" id="GO:0009451">
    <property type="term" value="P:RNA modification"/>
    <property type="evidence" value="ECO:0007669"/>
    <property type="project" value="InterPro"/>
</dbReference>
<dbReference type="NCBIfam" id="TIGR00756">
    <property type="entry name" value="PPR"/>
    <property type="match status" value="4"/>
</dbReference>
<feature type="domain" description="DYW" evidence="4">
    <location>
        <begin position="482"/>
        <end position="574"/>
    </location>
</feature>
<keyword evidence="6" id="KW-1185">Reference proteome</keyword>
<dbReference type="GO" id="GO:0003729">
    <property type="term" value="F:mRNA binding"/>
    <property type="evidence" value="ECO:0007669"/>
    <property type="project" value="UniProtKB-ARBA"/>
</dbReference>
<dbReference type="Proteomes" id="UP001222027">
    <property type="component" value="Unassembled WGS sequence"/>
</dbReference>
<evidence type="ECO:0000256" key="2">
    <source>
        <dbReference type="ARBA" id="ARBA00022737"/>
    </source>
</evidence>
<dbReference type="Pfam" id="PF14432">
    <property type="entry name" value="DYW_deaminase"/>
    <property type="match status" value="1"/>
</dbReference>
<dbReference type="InterPro" id="IPR046960">
    <property type="entry name" value="PPR_At4g14850-like_plant"/>
</dbReference>
<evidence type="ECO:0000259" key="4">
    <source>
        <dbReference type="Pfam" id="PF14432"/>
    </source>
</evidence>
<dbReference type="SUPFAM" id="SSF48452">
    <property type="entry name" value="TPR-like"/>
    <property type="match status" value="1"/>
</dbReference>
<comment type="similarity">
    <text evidence="1">Belongs to the PPR family. PCMP-H subfamily.</text>
</comment>
<evidence type="ECO:0000313" key="5">
    <source>
        <dbReference type="EMBL" id="KAJ8466235.1"/>
    </source>
</evidence>
<accession>A0AAV8QBH2</accession>
<evidence type="ECO:0000313" key="6">
    <source>
        <dbReference type="Proteomes" id="UP001222027"/>
    </source>
</evidence>
<evidence type="ECO:0000256" key="1">
    <source>
        <dbReference type="ARBA" id="ARBA00006643"/>
    </source>
</evidence>
<dbReference type="EMBL" id="JAQQAF010000008">
    <property type="protein sequence ID" value="KAJ8466235.1"/>
    <property type="molecule type" value="Genomic_DNA"/>
</dbReference>
<dbReference type="Pfam" id="PF13041">
    <property type="entry name" value="PPR_2"/>
    <property type="match status" value="1"/>
</dbReference>
<dbReference type="GO" id="GO:0008270">
    <property type="term" value="F:zinc ion binding"/>
    <property type="evidence" value="ECO:0007669"/>
    <property type="project" value="InterPro"/>
</dbReference>
<name>A0AAV8QBH2_ENSVE</name>
<feature type="repeat" description="PPR" evidence="3">
    <location>
        <begin position="236"/>
        <end position="266"/>
    </location>
</feature>
<dbReference type="InterPro" id="IPR046848">
    <property type="entry name" value="E_motif"/>
</dbReference>
<dbReference type="PROSITE" id="PS51375">
    <property type="entry name" value="PPR"/>
    <property type="match status" value="3"/>
</dbReference>
<proteinExistence type="inferred from homology"/>
<dbReference type="Pfam" id="PF01535">
    <property type="entry name" value="PPR"/>
    <property type="match status" value="3"/>
</dbReference>
<dbReference type="Gene3D" id="1.25.40.10">
    <property type="entry name" value="Tetratricopeptide repeat domain"/>
    <property type="match status" value="3"/>
</dbReference>
<dbReference type="PANTHER" id="PTHR47926:SF365">
    <property type="entry name" value="DYW DOMAIN-CONTAINING PROTEIN"/>
    <property type="match status" value="1"/>
</dbReference>